<dbReference type="Proteomes" id="UP000758603">
    <property type="component" value="Unassembled WGS sequence"/>
</dbReference>
<dbReference type="SUPFAM" id="SSF51338">
    <property type="entry name" value="Composite domain of metallo-dependent hydrolases"/>
    <property type="match status" value="2"/>
</dbReference>
<dbReference type="InterPro" id="IPR006680">
    <property type="entry name" value="Amidohydro-rel"/>
</dbReference>
<keyword evidence="3" id="KW-1185">Reference proteome</keyword>
<dbReference type="AlphaFoldDB" id="A0A9P8RFI0"/>
<dbReference type="InterPro" id="IPR051781">
    <property type="entry name" value="Metallo-dep_Hydrolase"/>
</dbReference>
<organism evidence="2 3">
    <name type="scientific">Truncatella angustata</name>
    <dbReference type="NCBI Taxonomy" id="152316"/>
    <lineage>
        <taxon>Eukaryota</taxon>
        <taxon>Fungi</taxon>
        <taxon>Dikarya</taxon>
        <taxon>Ascomycota</taxon>
        <taxon>Pezizomycotina</taxon>
        <taxon>Sordariomycetes</taxon>
        <taxon>Xylariomycetidae</taxon>
        <taxon>Amphisphaeriales</taxon>
        <taxon>Sporocadaceae</taxon>
        <taxon>Truncatella</taxon>
    </lineage>
</organism>
<accession>A0A9P8RFI0</accession>
<dbReference type="InterPro" id="IPR011059">
    <property type="entry name" value="Metal-dep_hydrolase_composite"/>
</dbReference>
<evidence type="ECO:0000313" key="3">
    <source>
        <dbReference type="Proteomes" id="UP000758603"/>
    </source>
</evidence>
<sequence>MACLTQQTGSEQFEDWELISERVTRPHAKVKDFVAVAKKCIFTIITTTLLIPGDGKPILDAILVVDGRLIAWIGPKSDLPDKYSESPHRAVSVPYLMPGLWDCHVHFSGVPEDATSNAAFLTTHPAEAGARLAKGCWDALQWGYTSVRDLSGLGCEIARAVEDGTIVGPNIYSSGGGLSQTGGHGDLHDLPAGVVLSNIGVANVTSGHFGTSALMVVDGKEECRRAVRLNIRRGARCIKVMGSGGVGSLNDDIFCAQFSSEELECIVEEATRQNLVVAAHVHAKPGIMAAVHAGVTTVEHGSFADREAIDLIREKGIVYVATRTINEILLSTGGKGLAPQVWEKTKLVATANRDAYCLAIKTGVKIALGTDMSPGFNAAKELEYAVDAGMSNLDAIKAATANGPLTVGSKAPKTGQLKVGYEADIIGLFENPAKDVKVLQEVDSVKWVWKAGKVFKGPGVGPWGE</sequence>
<evidence type="ECO:0000259" key="1">
    <source>
        <dbReference type="Pfam" id="PF01979"/>
    </source>
</evidence>
<reference evidence="2" key="1">
    <citation type="journal article" date="2021" name="Nat. Commun.">
        <title>Genetic determinants of endophytism in the Arabidopsis root mycobiome.</title>
        <authorList>
            <person name="Mesny F."/>
            <person name="Miyauchi S."/>
            <person name="Thiergart T."/>
            <person name="Pickel B."/>
            <person name="Atanasova L."/>
            <person name="Karlsson M."/>
            <person name="Huettel B."/>
            <person name="Barry K.W."/>
            <person name="Haridas S."/>
            <person name="Chen C."/>
            <person name="Bauer D."/>
            <person name="Andreopoulos W."/>
            <person name="Pangilinan J."/>
            <person name="LaButti K."/>
            <person name="Riley R."/>
            <person name="Lipzen A."/>
            <person name="Clum A."/>
            <person name="Drula E."/>
            <person name="Henrissat B."/>
            <person name="Kohler A."/>
            <person name="Grigoriev I.V."/>
            <person name="Martin F.M."/>
            <person name="Hacquard S."/>
        </authorList>
    </citation>
    <scope>NUCLEOTIDE SEQUENCE</scope>
    <source>
        <strain evidence="2">MPI-SDFR-AT-0073</strain>
    </source>
</reference>
<gene>
    <name evidence="2" type="ORF">BKA67DRAFT_587786</name>
</gene>
<dbReference type="PANTHER" id="PTHR43135">
    <property type="entry name" value="ALPHA-D-RIBOSE 1-METHYLPHOSPHONATE 5-TRIPHOSPHATE DIPHOSPHATASE"/>
    <property type="match status" value="1"/>
</dbReference>
<dbReference type="EMBL" id="JAGPXC010000013">
    <property type="protein sequence ID" value="KAH6643478.1"/>
    <property type="molecule type" value="Genomic_DNA"/>
</dbReference>
<dbReference type="RefSeq" id="XP_045951408.1">
    <property type="nucleotide sequence ID" value="XM_046104353.1"/>
</dbReference>
<proteinExistence type="predicted"/>
<dbReference type="GO" id="GO:0016810">
    <property type="term" value="F:hydrolase activity, acting on carbon-nitrogen (but not peptide) bonds"/>
    <property type="evidence" value="ECO:0007669"/>
    <property type="project" value="InterPro"/>
</dbReference>
<dbReference type="Pfam" id="PF01979">
    <property type="entry name" value="Amidohydro_1"/>
    <property type="match status" value="1"/>
</dbReference>
<dbReference type="InterPro" id="IPR057744">
    <property type="entry name" value="OTAase-like"/>
</dbReference>
<comment type="caution">
    <text evidence="2">The sequence shown here is derived from an EMBL/GenBank/DDBJ whole genome shotgun (WGS) entry which is preliminary data.</text>
</comment>
<name>A0A9P8RFI0_9PEZI</name>
<protein>
    <submittedName>
        <fullName evidence="2">Amidohydrolase</fullName>
    </submittedName>
</protein>
<feature type="domain" description="Amidohydrolase-related" evidence="1">
    <location>
        <begin position="95"/>
        <end position="454"/>
    </location>
</feature>
<dbReference type="Gene3D" id="3.20.20.140">
    <property type="entry name" value="Metal-dependent hydrolases"/>
    <property type="match status" value="1"/>
</dbReference>
<dbReference type="InterPro" id="IPR032466">
    <property type="entry name" value="Metal_Hydrolase"/>
</dbReference>
<dbReference type="PANTHER" id="PTHR43135:SF3">
    <property type="entry name" value="ALPHA-D-RIBOSE 1-METHYLPHOSPHONATE 5-TRIPHOSPHATE DIPHOSPHATASE"/>
    <property type="match status" value="1"/>
</dbReference>
<evidence type="ECO:0000313" key="2">
    <source>
        <dbReference type="EMBL" id="KAH6643478.1"/>
    </source>
</evidence>
<dbReference type="GeneID" id="70133244"/>
<dbReference type="SUPFAM" id="SSF51556">
    <property type="entry name" value="Metallo-dependent hydrolases"/>
    <property type="match status" value="1"/>
</dbReference>
<dbReference type="OrthoDB" id="194468at2759"/>
<dbReference type="CDD" id="cd01299">
    <property type="entry name" value="Met_dep_hydrolase_A"/>
    <property type="match status" value="1"/>
</dbReference>